<dbReference type="InterPro" id="IPR007484">
    <property type="entry name" value="Peptidase_M28"/>
</dbReference>
<dbReference type="GO" id="GO:0008235">
    <property type="term" value="F:metalloexopeptidase activity"/>
    <property type="evidence" value="ECO:0007669"/>
    <property type="project" value="InterPro"/>
</dbReference>
<dbReference type="OrthoDB" id="5232280at2759"/>
<sequence>MHGRLDAWTLSSTHPQVDQAGGLAKPWRTLDTVPPAVRTGQNVARIAGEIERRREVALKGPYIQEYTDFTRNLVIQKELPWLRSRDASEFRPQYALPPVKPNTSGTVALSSWGFGAGDIISMVGAGRAVGTWLMAQHEDRGFLNLLGSSSSDILRRKGLVDAEALHRRWDKELTLLQNGKIISIRHPTMSGTMIQSMDRFTWCMTLFVAALDATTDTRVMRRILQNFMIKTLEDRTDAGSEELLIHGLQKHIEGWRSAACVRGIALEAREHWKRLAKKGKHLPGNIPVNDSAEIERMLLWMTTGQENRFITTSTDVYCLTDILAHIGFEDQLKTTCNAAEDCDESQMLLVLDTSFVPVHNFIISRIHKLELRRGIRIPLDAMEESVSQWAGDTKRGNTRRDIFSSGMRASRGVKLTVALKSETLYDMDDDLLDVFYIVRKDSEAELPRIQKDMYRLLDGFFLASTPSTADGLKKLVSTWSSDRITEIGWWLQDLHTDRDTDEELDSLDATTTTHLADLVIFVLGYYYAVLMPLIVTTQLSNQEAIGSWGFNDIQVLRVLRQFKLSADARNEGRFARHMLLRVLAYMFAGAHFKDQLPSVSERAVGVLDCPEKVEKFWLLDIDQSCIPSNSRGIVVSGKQSRCPTTPPSTPPSTVDVLVTAAEPVFDFTSHIEPDWEYDVQRVLVGYRHAGRMVHRISPIDSDIAVIKSWIEPSAAEITSLPRAIPVALEEFHGGFIVKKSNNSPQLDTHLVSLTKSLPKARTCITAMYGANVAALASNDIASAAGDKEPVLHRDKFKIIELFIYLQRQIGTKKMTPDKDIVSQLKVAEVSMWRDEGQALLYAMLTKYAVCRIILSRSELRRGLSAPVHPHNMRISALSLLALSASAVSARYIEEHESGQKVINVALEEPKYLIELNFGETRWVTEDEKWQLRSEGQMFMDITDFRDLGKLRSHLNTKVQYPSKLAFQDKVFPLLDRLNKSNIQSHLETFTTFHNRFYRSEYGEASSKWLLKTIQETVQEAGADKYGVTVEPFKHPWPQSSIIVTIPGKSNSTVVIGAHQDSINHAAPMTGRAPGADDDGSGTVTILEVLRTVLGSKELLEGKAENTVEFHWYAGEEGGLMGSQAIFSEYEKSGRDVKAMLQQDMTGFIELTVEAGRAPEFGLMLDFFDKDLMDFAKIIIGEYTSISWIETVCGRCGSDHQAALKAGYPAIFIIEAEFPLCDNHLHGTEDLIKYLDFDHMIDHAQMSLGFIYELSFAKL</sequence>
<keyword evidence="4 11" id="KW-0645">Protease</keyword>
<evidence type="ECO:0000256" key="6">
    <source>
        <dbReference type="ARBA" id="ARBA00022729"/>
    </source>
</evidence>
<evidence type="ECO:0000256" key="1">
    <source>
        <dbReference type="ARBA" id="ARBA00001947"/>
    </source>
</evidence>
<proteinExistence type="inferred from homology"/>
<evidence type="ECO:0000259" key="12">
    <source>
        <dbReference type="Pfam" id="PF04389"/>
    </source>
</evidence>
<dbReference type="Pfam" id="PF04389">
    <property type="entry name" value="Peptidase_M28"/>
    <property type="match status" value="1"/>
</dbReference>
<dbReference type="Proteomes" id="UP000566819">
    <property type="component" value="Unassembled WGS sequence"/>
</dbReference>
<evidence type="ECO:0000256" key="4">
    <source>
        <dbReference type="ARBA" id="ARBA00022670"/>
    </source>
</evidence>
<dbReference type="EC" id="3.4.-.-" evidence="11"/>
<keyword evidence="8 11" id="KW-0862">Zinc</keyword>
<keyword evidence="14" id="KW-1185">Reference proteome</keyword>
<evidence type="ECO:0000313" key="14">
    <source>
        <dbReference type="Proteomes" id="UP000566819"/>
    </source>
</evidence>
<keyword evidence="7 11" id="KW-0378">Hydrolase</keyword>
<evidence type="ECO:0000256" key="2">
    <source>
        <dbReference type="ARBA" id="ARBA00011245"/>
    </source>
</evidence>
<evidence type="ECO:0000256" key="9">
    <source>
        <dbReference type="ARBA" id="ARBA00023157"/>
    </source>
</evidence>
<keyword evidence="6" id="KW-0732">Signal</keyword>
<feature type="domain" description="Peptidase M28" evidence="12">
    <location>
        <begin position="1041"/>
        <end position="1247"/>
    </location>
</feature>
<evidence type="ECO:0000256" key="7">
    <source>
        <dbReference type="ARBA" id="ARBA00022801"/>
    </source>
</evidence>
<comment type="subunit">
    <text evidence="2">Monomer.</text>
</comment>
<comment type="cofactor">
    <cofactor evidence="1">
        <name>Zn(2+)</name>
        <dbReference type="ChEBI" id="CHEBI:29105"/>
    </cofactor>
</comment>
<keyword evidence="3" id="KW-0031">Aminopeptidase</keyword>
<dbReference type="GO" id="GO:0046872">
    <property type="term" value="F:metal ion binding"/>
    <property type="evidence" value="ECO:0007669"/>
    <property type="project" value="UniProtKB-KW"/>
</dbReference>
<evidence type="ECO:0000256" key="3">
    <source>
        <dbReference type="ARBA" id="ARBA00022438"/>
    </source>
</evidence>
<evidence type="ECO:0000256" key="10">
    <source>
        <dbReference type="ARBA" id="ARBA00043962"/>
    </source>
</evidence>
<dbReference type="SUPFAM" id="SSF53187">
    <property type="entry name" value="Zn-dependent exopeptidases"/>
    <property type="match status" value="1"/>
</dbReference>
<comment type="similarity">
    <text evidence="10">Belongs to the peptidase M28 family. M28E subfamily.</text>
</comment>
<accession>A0A8H4RW85</accession>
<dbReference type="PANTHER" id="PTHR12147:SF56">
    <property type="entry name" value="AMINOPEPTIDASE YDR415C-RELATED"/>
    <property type="match status" value="1"/>
</dbReference>
<evidence type="ECO:0000256" key="5">
    <source>
        <dbReference type="ARBA" id="ARBA00022723"/>
    </source>
</evidence>
<dbReference type="FunFam" id="3.40.630.10:FF:000042">
    <property type="entry name" value="Peptide hydrolase"/>
    <property type="match status" value="1"/>
</dbReference>
<protein>
    <recommendedName>
        <fullName evidence="11">Peptide hydrolase</fullName>
        <ecNumber evidence="11">3.4.-.-</ecNumber>
    </recommendedName>
</protein>
<evidence type="ECO:0000256" key="11">
    <source>
        <dbReference type="RuleBase" id="RU361240"/>
    </source>
</evidence>
<dbReference type="CDD" id="cd03879">
    <property type="entry name" value="M28_AAP"/>
    <property type="match status" value="1"/>
</dbReference>
<evidence type="ECO:0000313" key="13">
    <source>
        <dbReference type="EMBL" id="KAF4635617.1"/>
    </source>
</evidence>
<dbReference type="PANTHER" id="PTHR12147">
    <property type="entry name" value="METALLOPEPTIDASE M28 FAMILY MEMBER"/>
    <property type="match status" value="1"/>
</dbReference>
<name>A0A8H4RW85_9HELO</name>
<dbReference type="EMBL" id="JAAMPI010000109">
    <property type="protein sequence ID" value="KAF4635617.1"/>
    <property type="molecule type" value="Genomic_DNA"/>
</dbReference>
<comment type="caution">
    <text evidence="13">The sequence shown here is derived from an EMBL/GenBank/DDBJ whole genome shotgun (WGS) entry which is preliminary data.</text>
</comment>
<reference evidence="13 14" key="1">
    <citation type="submission" date="2020-03" db="EMBL/GenBank/DDBJ databases">
        <title>Draft Genome Sequence of Cudoniella acicularis.</title>
        <authorList>
            <person name="Buettner E."/>
            <person name="Kellner H."/>
        </authorList>
    </citation>
    <scope>NUCLEOTIDE SEQUENCE [LARGE SCALE GENOMIC DNA]</scope>
    <source>
        <strain evidence="13 14">DSM 108380</strain>
    </source>
</reference>
<dbReference type="GO" id="GO:0004177">
    <property type="term" value="F:aminopeptidase activity"/>
    <property type="evidence" value="ECO:0007669"/>
    <property type="project" value="UniProtKB-KW"/>
</dbReference>
<dbReference type="Gene3D" id="3.40.630.10">
    <property type="entry name" value="Zn peptidases"/>
    <property type="match status" value="1"/>
</dbReference>
<evidence type="ECO:0000256" key="8">
    <source>
        <dbReference type="ARBA" id="ARBA00022833"/>
    </source>
</evidence>
<keyword evidence="9" id="KW-1015">Disulfide bond</keyword>
<dbReference type="PROSITE" id="PS00018">
    <property type="entry name" value="EF_HAND_1"/>
    <property type="match status" value="1"/>
</dbReference>
<dbReference type="InterPro" id="IPR018247">
    <property type="entry name" value="EF_Hand_1_Ca_BS"/>
</dbReference>
<dbReference type="AlphaFoldDB" id="A0A8H4RW85"/>
<dbReference type="InterPro" id="IPR045175">
    <property type="entry name" value="M28_fam"/>
</dbReference>
<dbReference type="GO" id="GO:0006508">
    <property type="term" value="P:proteolysis"/>
    <property type="evidence" value="ECO:0007669"/>
    <property type="project" value="UniProtKB-KW"/>
</dbReference>
<keyword evidence="5 11" id="KW-0479">Metal-binding</keyword>
<gene>
    <name evidence="13" type="ORF">G7Y89_g2473</name>
</gene>
<organism evidence="13 14">
    <name type="scientific">Cudoniella acicularis</name>
    <dbReference type="NCBI Taxonomy" id="354080"/>
    <lineage>
        <taxon>Eukaryota</taxon>
        <taxon>Fungi</taxon>
        <taxon>Dikarya</taxon>
        <taxon>Ascomycota</taxon>
        <taxon>Pezizomycotina</taxon>
        <taxon>Leotiomycetes</taxon>
        <taxon>Helotiales</taxon>
        <taxon>Tricladiaceae</taxon>
        <taxon>Cudoniella</taxon>
    </lineage>
</organism>